<gene>
    <name evidence="2" type="ORF">J2S55_008714</name>
</gene>
<dbReference type="PANTHER" id="PTHR33495">
    <property type="entry name" value="ANTI-SIGMA FACTOR ANTAGONIST TM_1081-RELATED-RELATED"/>
    <property type="match status" value="1"/>
</dbReference>
<organism evidence="2 3">
    <name type="scientific">Streptosporangium brasiliense</name>
    <dbReference type="NCBI Taxonomy" id="47480"/>
    <lineage>
        <taxon>Bacteria</taxon>
        <taxon>Bacillati</taxon>
        <taxon>Actinomycetota</taxon>
        <taxon>Actinomycetes</taxon>
        <taxon>Streptosporangiales</taxon>
        <taxon>Streptosporangiaceae</taxon>
        <taxon>Streptosporangium</taxon>
    </lineage>
</organism>
<reference evidence="2 3" key="1">
    <citation type="submission" date="2023-07" db="EMBL/GenBank/DDBJ databases">
        <title>Sequencing the genomes of 1000 actinobacteria strains.</title>
        <authorList>
            <person name="Klenk H.-P."/>
        </authorList>
    </citation>
    <scope>NUCLEOTIDE SEQUENCE [LARGE SCALE GENOMIC DNA]</scope>
    <source>
        <strain evidence="2 3">DSM 44109</strain>
    </source>
</reference>
<sequence>MTRFSVSATDYRSCSVITITGDLDALSADLLRQVVADAVARGQVRLVVDVAGLTFCDLDGVHALAEAHRSTAALGRHLSLVYVHGTLKRILDISRQTDGLLLGVDFGITLQW</sequence>
<dbReference type="CDD" id="cd07043">
    <property type="entry name" value="STAS_anti-anti-sigma_factors"/>
    <property type="match status" value="1"/>
</dbReference>
<dbReference type="Gene3D" id="3.30.750.24">
    <property type="entry name" value="STAS domain"/>
    <property type="match status" value="1"/>
</dbReference>
<dbReference type="PROSITE" id="PS50801">
    <property type="entry name" value="STAS"/>
    <property type="match status" value="1"/>
</dbReference>
<evidence type="ECO:0000313" key="2">
    <source>
        <dbReference type="EMBL" id="MDP9869448.1"/>
    </source>
</evidence>
<proteinExistence type="predicted"/>
<dbReference type="RefSeq" id="WP_306873381.1">
    <property type="nucleotide sequence ID" value="NZ_JAUSRB010000002.1"/>
</dbReference>
<dbReference type="InterPro" id="IPR036513">
    <property type="entry name" value="STAS_dom_sf"/>
</dbReference>
<keyword evidence="3" id="KW-1185">Reference proteome</keyword>
<evidence type="ECO:0000259" key="1">
    <source>
        <dbReference type="PROSITE" id="PS50801"/>
    </source>
</evidence>
<dbReference type="SUPFAM" id="SSF52091">
    <property type="entry name" value="SpoIIaa-like"/>
    <property type="match status" value="1"/>
</dbReference>
<dbReference type="Proteomes" id="UP001230426">
    <property type="component" value="Unassembled WGS sequence"/>
</dbReference>
<dbReference type="InterPro" id="IPR002645">
    <property type="entry name" value="STAS_dom"/>
</dbReference>
<protein>
    <submittedName>
        <fullName evidence="2">Anti-anti-sigma factor</fullName>
    </submittedName>
</protein>
<accession>A0ABT9RJH0</accession>
<evidence type="ECO:0000313" key="3">
    <source>
        <dbReference type="Proteomes" id="UP001230426"/>
    </source>
</evidence>
<dbReference type="PANTHER" id="PTHR33495:SF2">
    <property type="entry name" value="ANTI-SIGMA FACTOR ANTAGONIST TM_1081-RELATED"/>
    <property type="match status" value="1"/>
</dbReference>
<dbReference type="EMBL" id="JAUSRB010000002">
    <property type="protein sequence ID" value="MDP9869448.1"/>
    <property type="molecule type" value="Genomic_DNA"/>
</dbReference>
<dbReference type="Pfam" id="PF01740">
    <property type="entry name" value="STAS"/>
    <property type="match status" value="1"/>
</dbReference>
<name>A0ABT9RJH0_9ACTN</name>
<comment type="caution">
    <text evidence="2">The sequence shown here is derived from an EMBL/GenBank/DDBJ whole genome shotgun (WGS) entry which is preliminary data.</text>
</comment>
<feature type="domain" description="STAS" evidence="1">
    <location>
        <begin position="4"/>
        <end position="92"/>
    </location>
</feature>